<dbReference type="CDD" id="cd03185">
    <property type="entry name" value="GST_C_Tau"/>
    <property type="match status" value="1"/>
</dbReference>
<protein>
    <recommendedName>
        <fullName evidence="1">GST C-terminal domain-containing protein</fullName>
    </recommendedName>
</protein>
<dbReference type="Pfam" id="PF00043">
    <property type="entry name" value="GST_C"/>
    <property type="match status" value="1"/>
</dbReference>
<comment type="caution">
    <text evidence="2">The sequence shown here is derived from an EMBL/GenBank/DDBJ whole genome shotgun (WGS) entry which is preliminary data.</text>
</comment>
<dbReference type="Gene3D" id="1.20.1050.10">
    <property type="match status" value="1"/>
</dbReference>
<dbReference type="SUPFAM" id="SSF47616">
    <property type="entry name" value="GST C-terminal domain-like"/>
    <property type="match status" value="1"/>
</dbReference>
<evidence type="ECO:0000313" key="2">
    <source>
        <dbReference type="EMBL" id="CAK9160037.1"/>
    </source>
</evidence>
<dbReference type="InterPro" id="IPR004046">
    <property type="entry name" value="GST_C"/>
</dbReference>
<reference evidence="2 3" key="1">
    <citation type="submission" date="2024-02" db="EMBL/GenBank/DDBJ databases">
        <authorList>
            <person name="Vignale AGUSTIN F."/>
            <person name="Sosa J E."/>
            <person name="Modenutti C."/>
        </authorList>
    </citation>
    <scope>NUCLEOTIDE SEQUENCE [LARGE SCALE GENOMIC DNA]</scope>
</reference>
<name>A0ABC8SSN3_9AQUA</name>
<dbReference type="PROSITE" id="PS50405">
    <property type="entry name" value="GST_CTER"/>
    <property type="match status" value="1"/>
</dbReference>
<organism evidence="2 3">
    <name type="scientific">Ilex paraguariensis</name>
    <name type="common">yerba mate</name>
    <dbReference type="NCBI Taxonomy" id="185542"/>
    <lineage>
        <taxon>Eukaryota</taxon>
        <taxon>Viridiplantae</taxon>
        <taxon>Streptophyta</taxon>
        <taxon>Embryophyta</taxon>
        <taxon>Tracheophyta</taxon>
        <taxon>Spermatophyta</taxon>
        <taxon>Magnoliopsida</taxon>
        <taxon>eudicotyledons</taxon>
        <taxon>Gunneridae</taxon>
        <taxon>Pentapetalae</taxon>
        <taxon>asterids</taxon>
        <taxon>campanulids</taxon>
        <taxon>Aquifoliales</taxon>
        <taxon>Aquifoliaceae</taxon>
        <taxon>Ilex</taxon>
    </lineage>
</organism>
<feature type="domain" description="GST C-terminal" evidence="1">
    <location>
        <begin position="1"/>
        <end position="101"/>
    </location>
</feature>
<dbReference type="PANTHER" id="PTHR11260">
    <property type="entry name" value="GLUTATHIONE S-TRANSFERASE, GST, SUPERFAMILY, GST DOMAIN CONTAINING"/>
    <property type="match status" value="1"/>
</dbReference>
<sequence length="101" mass="11505">MCSQGDEKERAMKLSMEAIEKIEGELKGNKFFAGEAIGYLDIALGWTTYLLPVWDEVGSMTIVDPSKFPATVAWMHNFLNHPVIKDKLPPREKMIVYFRLA</sequence>
<dbReference type="InterPro" id="IPR036282">
    <property type="entry name" value="Glutathione-S-Trfase_C_sf"/>
</dbReference>
<evidence type="ECO:0000313" key="3">
    <source>
        <dbReference type="Proteomes" id="UP001642360"/>
    </source>
</evidence>
<dbReference type="InterPro" id="IPR010987">
    <property type="entry name" value="Glutathione-S-Trfase_C-like"/>
</dbReference>
<evidence type="ECO:0000259" key="1">
    <source>
        <dbReference type="PROSITE" id="PS50405"/>
    </source>
</evidence>
<dbReference type="EMBL" id="CAUOFW020003458">
    <property type="protein sequence ID" value="CAK9160037.1"/>
    <property type="molecule type" value="Genomic_DNA"/>
</dbReference>
<dbReference type="Proteomes" id="UP001642360">
    <property type="component" value="Unassembled WGS sequence"/>
</dbReference>
<gene>
    <name evidence="2" type="ORF">ILEXP_LOCUS28764</name>
</gene>
<accession>A0ABC8SSN3</accession>
<keyword evidence="3" id="KW-1185">Reference proteome</keyword>
<dbReference type="PANTHER" id="PTHR11260:SF474">
    <property type="entry name" value="GLUTATHIONE TRANSFERASE"/>
    <property type="match status" value="1"/>
</dbReference>
<dbReference type="InterPro" id="IPR045073">
    <property type="entry name" value="Omega/Tau-like"/>
</dbReference>
<proteinExistence type="predicted"/>
<dbReference type="AlphaFoldDB" id="A0ABC8SSN3"/>
<dbReference type="InterPro" id="IPR045074">
    <property type="entry name" value="GST_C_Tau"/>
</dbReference>